<organism evidence="1 2">
    <name type="scientific">Plantactinospora solaniradicis</name>
    <dbReference type="NCBI Taxonomy" id="1723736"/>
    <lineage>
        <taxon>Bacteria</taxon>
        <taxon>Bacillati</taxon>
        <taxon>Actinomycetota</taxon>
        <taxon>Actinomycetes</taxon>
        <taxon>Micromonosporales</taxon>
        <taxon>Micromonosporaceae</taxon>
        <taxon>Plantactinospora</taxon>
    </lineage>
</organism>
<evidence type="ECO:0000313" key="2">
    <source>
        <dbReference type="Proteomes" id="UP001596203"/>
    </source>
</evidence>
<reference evidence="2" key="1">
    <citation type="journal article" date="2019" name="Int. J. Syst. Evol. Microbiol.">
        <title>The Global Catalogue of Microorganisms (GCM) 10K type strain sequencing project: providing services to taxonomists for standard genome sequencing and annotation.</title>
        <authorList>
            <consortium name="The Broad Institute Genomics Platform"/>
            <consortium name="The Broad Institute Genome Sequencing Center for Infectious Disease"/>
            <person name="Wu L."/>
            <person name="Ma J."/>
        </authorList>
    </citation>
    <scope>NUCLEOTIDE SEQUENCE [LARGE SCALE GENOMIC DNA]</scope>
    <source>
        <strain evidence="2">ZS-35-S2</strain>
    </source>
</reference>
<name>A0ABW1KIE3_9ACTN</name>
<dbReference type="RefSeq" id="WP_377429833.1">
    <property type="nucleotide sequence ID" value="NZ_JBHSPR010000044.1"/>
</dbReference>
<sequence length="215" mass="23650">MATKIEEVRIVPRTYHARAAANAAFGEMGSGAHSTEDRKTVRVVVTSPGGERSGVDVTVRGCCVNGFIRNANRLNGTAAIEVTPDAPWPGDVVNEATADEVRAQLESFKARVGDVALKYARAHDLCSVVEMALQEIGIEPPKRQKLRLTITLPTSLGFEQNGEKFNFTELADSYQVARRFRSMLREVGISESAQSYITERKYVDVDNDGEEEDED</sequence>
<keyword evidence="2" id="KW-1185">Reference proteome</keyword>
<protein>
    <submittedName>
        <fullName evidence="1">Uncharacterized protein</fullName>
    </submittedName>
</protein>
<accession>A0ABW1KIE3</accession>
<dbReference type="EMBL" id="JBHSPR010000044">
    <property type="protein sequence ID" value="MFC6021539.1"/>
    <property type="molecule type" value="Genomic_DNA"/>
</dbReference>
<gene>
    <name evidence="1" type="ORF">ACFP2T_35895</name>
</gene>
<comment type="caution">
    <text evidence="1">The sequence shown here is derived from an EMBL/GenBank/DDBJ whole genome shotgun (WGS) entry which is preliminary data.</text>
</comment>
<proteinExistence type="predicted"/>
<dbReference type="Proteomes" id="UP001596203">
    <property type="component" value="Unassembled WGS sequence"/>
</dbReference>
<evidence type="ECO:0000313" key="1">
    <source>
        <dbReference type="EMBL" id="MFC6021539.1"/>
    </source>
</evidence>